<protein>
    <submittedName>
        <fullName evidence="2">Glycosyl transferase</fullName>
    </submittedName>
</protein>
<dbReference type="Proteomes" id="UP000219788">
    <property type="component" value="Unassembled WGS sequence"/>
</dbReference>
<dbReference type="RefSeq" id="WP_098143330.1">
    <property type="nucleotide sequence ID" value="NZ_AP028090.1"/>
</dbReference>
<evidence type="ECO:0000313" key="3">
    <source>
        <dbReference type="Proteomes" id="UP000219788"/>
    </source>
</evidence>
<dbReference type="Pfam" id="PF00535">
    <property type="entry name" value="Glycos_transf_2"/>
    <property type="match status" value="1"/>
</dbReference>
<evidence type="ECO:0000313" key="2">
    <source>
        <dbReference type="EMBL" id="PEH73200.1"/>
    </source>
</evidence>
<dbReference type="EMBL" id="PDDV01000013">
    <property type="protein sequence ID" value="PEH73200.1"/>
    <property type="molecule type" value="Genomic_DNA"/>
</dbReference>
<name>A0A2A7U4E2_EDWTA</name>
<dbReference type="PANTHER" id="PTHR22916">
    <property type="entry name" value="GLYCOSYLTRANSFERASE"/>
    <property type="match status" value="1"/>
</dbReference>
<organism evidence="2 3">
    <name type="scientific">Edwardsiella tarda</name>
    <dbReference type="NCBI Taxonomy" id="636"/>
    <lineage>
        <taxon>Bacteria</taxon>
        <taxon>Pseudomonadati</taxon>
        <taxon>Pseudomonadota</taxon>
        <taxon>Gammaproteobacteria</taxon>
        <taxon>Enterobacterales</taxon>
        <taxon>Hafniaceae</taxon>
        <taxon>Edwardsiella</taxon>
    </lineage>
</organism>
<dbReference type="InterPro" id="IPR029044">
    <property type="entry name" value="Nucleotide-diphossugar_trans"/>
</dbReference>
<dbReference type="SUPFAM" id="SSF53448">
    <property type="entry name" value="Nucleotide-diphospho-sugar transferases"/>
    <property type="match status" value="1"/>
</dbReference>
<dbReference type="GO" id="GO:0016758">
    <property type="term" value="F:hexosyltransferase activity"/>
    <property type="evidence" value="ECO:0007669"/>
    <property type="project" value="UniProtKB-ARBA"/>
</dbReference>
<evidence type="ECO:0000259" key="1">
    <source>
        <dbReference type="Pfam" id="PF00535"/>
    </source>
</evidence>
<dbReference type="InterPro" id="IPR001173">
    <property type="entry name" value="Glyco_trans_2-like"/>
</dbReference>
<keyword evidence="2" id="KW-0808">Transferase</keyword>
<dbReference type="OrthoDB" id="396512at2"/>
<dbReference type="Gene3D" id="3.90.550.10">
    <property type="entry name" value="Spore Coat Polysaccharide Biosynthesis Protein SpsA, Chain A"/>
    <property type="match status" value="1"/>
</dbReference>
<dbReference type="PANTHER" id="PTHR22916:SF67">
    <property type="entry name" value="COLANIC ACID BIOSYNTHESIS GLYCOSYL TRANSFERASE WCAE-RELATED"/>
    <property type="match status" value="1"/>
</dbReference>
<dbReference type="AlphaFoldDB" id="A0A2A7U4E2"/>
<proteinExistence type="predicted"/>
<gene>
    <name evidence="2" type="ORF">CRM76_15320</name>
</gene>
<comment type="caution">
    <text evidence="2">The sequence shown here is derived from an EMBL/GenBank/DDBJ whole genome shotgun (WGS) entry which is preliminary data.</text>
</comment>
<sequence>MKIKVSVVTVCYNCVDSIVDTIKSVINQSFKNFQYIIIDGGSSDGTCDYIEKYKKHIDIYISEKDCGIYDAMNKGLSLATGDYVIFMNAGDKFYNNNVLEMVFGNDIYSPKAALIIGNTVVGEYKRIKKRSKMSTNAMYMPVCHQSIFYKTNVISTIGYDLKYKLAADFKLTLFLLGKENNIIELEQVVSHISSGGVSDRMRSLVYDEYRSIRREFGDNEVKLFFYFSFKKIIMYIKGGIKWAIKKYYQ</sequence>
<feature type="domain" description="Glycosyltransferase 2-like" evidence="1">
    <location>
        <begin position="6"/>
        <end position="132"/>
    </location>
</feature>
<accession>A0A2A7U4E2</accession>
<dbReference type="CDD" id="cd06433">
    <property type="entry name" value="GT_2_WfgS_like"/>
    <property type="match status" value="1"/>
</dbReference>
<reference evidence="3" key="1">
    <citation type="submission" date="2017-09" db="EMBL/GenBank/DDBJ databases">
        <title>FDA dAtabase for Regulatory Grade micrObial Sequences (FDA-ARGOS): Supporting development and validation of Infectious Disease Dx tests.</title>
        <authorList>
            <person name="Goldberg B."/>
            <person name="Campos J."/>
            <person name="Tallon L."/>
            <person name="Sadzewicz L."/>
            <person name="Ott S."/>
            <person name="Zhao X."/>
            <person name="Nagaraj S."/>
            <person name="Vavikolanu K."/>
            <person name="Aluvathingal J."/>
            <person name="Nadendla S."/>
            <person name="Geyer C."/>
            <person name="Sichtig H."/>
        </authorList>
    </citation>
    <scope>NUCLEOTIDE SEQUENCE [LARGE SCALE GENOMIC DNA]</scope>
    <source>
        <strain evidence="3">FDAARGOS_370</strain>
    </source>
</reference>